<comment type="caution">
    <text evidence="4">The sequence shown here is derived from an EMBL/GenBank/DDBJ whole genome shotgun (WGS) entry which is preliminary data.</text>
</comment>
<dbReference type="PANTHER" id="PTHR11496">
    <property type="entry name" value="ALCOHOL DEHYDROGENASE"/>
    <property type="match status" value="1"/>
</dbReference>
<dbReference type="EMBL" id="JANBVN010000068">
    <property type="protein sequence ID" value="KAJ9150988.1"/>
    <property type="molecule type" value="Genomic_DNA"/>
</dbReference>
<dbReference type="Gene3D" id="1.20.1090.10">
    <property type="entry name" value="Dehydroquinate synthase-like - alpha domain"/>
    <property type="match status" value="1"/>
</dbReference>
<dbReference type="AlphaFoldDB" id="A0AA38RZ14"/>
<keyword evidence="5" id="KW-1185">Reference proteome</keyword>
<dbReference type="PANTHER" id="PTHR11496:SF107">
    <property type="entry name" value="ALCOHOL DEHYDROGENASE, PUTATIVE (AFU_ORTHOLOGUE AFUA_1G06800)-RELATED"/>
    <property type="match status" value="1"/>
</dbReference>
<dbReference type="GO" id="GO:0005739">
    <property type="term" value="C:mitochondrion"/>
    <property type="evidence" value="ECO:0007669"/>
    <property type="project" value="TreeGrafter"/>
</dbReference>
<dbReference type="SUPFAM" id="SSF56796">
    <property type="entry name" value="Dehydroquinate synthase-like"/>
    <property type="match status" value="1"/>
</dbReference>
<dbReference type="GO" id="GO:0046872">
    <property type="term" value="F:metal ion binding"/>
    <property type="evidence" value="ECO:0007669"/>
    <property type="project" value="InterPro"/>
</dbReference>
<dbReference type="Proteomes" id="UP001174691">
    <property type="component" value="Unassembled WGS sequence"/>
</dbReference>
<dbReference type="Gene3D" id="3.40.50.1970">
    <property type="match status" value="1"/>
</dbReference>
<organism evidence="4 5">
    <name type="scientific">Coniochaeta hoffmannii</name>
    <dbReference type="NCBI Taxonomy" id="91930"/>
    <lineage>
        <taxon>Eukaryota</taxon>
        <taxon>Fungi</taxon>
        <taxon>Dikarya</taxon>
        <taxon>Ascomycota</taxon>
        <taxon>Pezizomycotina</taxon>
        <taxon>Sordariomycetes</taxon>
        <taxon>Sordariomycetidae</taxon>
        <taxon>Coniochaetales</taxon>
        <taxon>Coniochaetaceae</taxon>
        <taxon>Coniochaeta</taxon>
    </lineage>
</organism>
<dbReference type="GO" id="GO:0004022">
    <property type="term" value="F:alcohol dehydrogenase (NAD+) activity"/>
    <property type="evidence" value="ECO:0007669"/>
    <property type="project" value="TreeGrafter"/>
</dbReference>
<evidence type="ECO:0000313" key="5">
    <source>
        <dbReference type="Proteomes" id="UP001174691"/>
    </source>
</evidence>
<sequence length="434" mass="46780">MPDKETYYTPFEGYSTPHISLGLPFDQAILKHARDTYAAKRIYLIVSNSISKTDNFAKLRAALGANLVGIRYGIKQHVPWTDVLEIAKELHSARADLLVTLGAGSLTDGAKVAALAAANGAFDEDALSRLHAGAEPAQESVEANRVPIVCIPTSLSGGEYTPFGGATDFRTHRKCSFQHPSIGPDLVILDPELCTTTPVRVWLASGMRSVDHCVEGLTSSFFSPKSRTPADQRREAEEAFLEGLRLLLQGLLTTKRDHADVEARKQSQLGAVAAMRGLKVGVAMGASHAIGHQLGPLGVGHGETSCVMLPSVLRWNAHGAQQEESWVKERQDLVRDAFWGDESVAGALRTRGLDKEMSSLGDVVEAYVRELGLPGSLREVGVGRDRFEKLADNSMEDAWIRTNPVPIESPDVVAAILNMASGEKPHISAGHNAP</sequence>
<evidence type="ECO:0000256" key="1">
    <source>
        <dbReference type="ARBA" id="ARBA00023002"/>
    </source>
</evidence>
<proteinExistence type="predicted"/>
<dbReference type="Pfam" id="PF00465">
    <property type="entry name" value="Fe-ADH"/>
    <property type="match status" value="1"/>
</dbReference>
<name>A0AA38RZ14_9PEZI</name>
<gene>
    <name evidence="4" type="ORF">NKR19_g5127</name>
</gene>
<dbReference type="CDD" id="cd08192">
    <property type="entry name" value="MAR-like"/>
    <property type="match status" value="1"/>
</dbReference>
<dbReference type="InterPro" id="IPR039697">
    <property type="entry name" value="Alcohol_dehydrogenase_Fe"/>
</dbReference>
<protein>
    <submittedName>
        <fullName evidence="4">Dehydroquinate synthase-like protein</fullName>
    </submittedName>
</protein>
<evidence type="ECO:0000313" key="4">
    <source>
        <dbReference type="EMBL" id="KAJ9150988.1"/>
    </source>
</evidence>
<dbReference type="InterPro" id="IPR001670">
    <property type="entry name" value="ADH_Fe/GldA"/>
</dbReference>
<dbReference type="Pfam" id="PF25137">
    <property type="entry name" value="ADH_Fe_C"/>
    <property type="match status" value="1"/>
</dbReference>
<evidence type="ECO:0000259" key="3">
    <source>
        <dbReference type="Pfam" id="PF25137"/>
    </source>
</evidence>
<evidence type="ECO:0000259" key="2">
    <source>
        <dbReference type="Pfam" id="PF00465"/>
    </source>
</evidence>
<feature type="domain" description="Alcohol dehydrogenase iron-type/glycerol dehydrogenase GldA" evidence="2">
    <location>
        <begin position="36"/>
        <end position="191"/>
    </location>
</feature>
<feature type="domain" description="Fe-containing alcohol dehydrogenase-like C-terminal" evidence="3">
    <location>
        <begin position="241"/>
        <end position="416"/>
    </location>
</feature>
<accession>A0AA38RZ14</accession>
<reference evidence="4" key="1">
    <citation type="submission" date="2022-07" db="EMBL/GenBank/DDBJ databases">
        <title>Fungi with potential for degradation of polypropylene.</title>
        <authorList>
            <person name="Gostincar C."/>
        </authorList>
    </citation>
    <scope>NUCLEOTIDE SEQUENCE</scope>
    <source>
        <strain evidence="4">EXF-13287</strain>
    </source>
</reference>
<dbReference type="InterPro" id="IPR056798">
    <property type="entry name" value="ADH_Fe_C"/>
</dbReference>
<keyword evidence="1" id="KW-0560">Oxidoreductase</keyword>